<feature type="region of interest" description="Disordered" evidence="2">
    <location>
        <begin position="750"/>
        <end position="797"/>
    </location>
</feature>
<accession>A0AAW1QZ85</accession>
<feature type="coiled-coil region" evidence="1">
    <location>
        <begin position="916"/>
        <end position="943"/>
    </location>
</feature>
<feature type="compositionally biased region" description="Polar residues" evidence="2">
    <location>
        <begin position="750"/>
        <end position="762"/>
    </location>
</feature>
<proteinExistence type="predicted"/>
<gene>
    <name evidence="3" type="ORF">WJX74_004189</name>
</gene>
<keyword evidence="4" id="KW-1185">Reference proteome</keyword>
<feature type="region of interest" description="Disordered" evidence="2">
    <location>
        <begin position="120"/>
        <end position="139"/>
    </location>
</feature>
<feature type="region of interest" description="Disordered" evidence="2">
    <location>
        <begin position="179"/>
        <end position="216"/>
    </location>
</feature>
<reference evidence="3 4" key="1">
    <citation type="journal article" date="2024" name="Nat. Commun.">
        <title>Phylogenomics reveals the evolutionary origins of lichenization in chlorophyte algae.</title>
        <authorList>
            <person name="Puginier C."/>
            <person name="Libourel C."/>
            <person name="Otte J."/>
            <person name="Skaloud P."/>
            <person name="Haon M."/>
            <person name="Grisel S."/>
            <person name="Petersen M."/>
            <person name="Berrin J.G."/>
            <person name="Delaux P.M."/>
            <person name="Dal Grande F."/>
            <person name="Keller J."/>
        </authorList>
    </citation>
    <scope>NUCLEOTIDE SEQUENCE [LARGE SCALE GENOMIC DNA]</scope>
    <source>
        <strain evidence="3 4">SAG 2145</strain>
    </source>
</reference>
<feature type="region of interest" description="Disordered" evidence="2">
    <location>
        <begin position="480"/>
        <end position="503"/>
    </location>
</feature>
<organism evidence="3 4">
    <name type="scientific">Apatococcus lobatus</name>
    <dbReference type="NCBI Taxonomy" id="904363"/>
    <lineage>
        <taxon>Eukaryota</taxon>
        <taxon>Viridiplantae</taxon>
        <taxon>Chlorophyta</taxon>
        <taxon>core chlorophytes</taxon>
        <taxon>Trebouxiophyceae</taxon>
        <taxon>Chlorellales</taxon>
        <taxon>Chlorellaceae</taxon>
        <taxon>Apatococcus</taxon>
    </lineage>
</organism>
<dbReference type="EMBL" id="JALJOS010000020">
    <property type="protein sequence ID" value="KAK9826581.1"/>
    <property type="molecule type" value="Genomic_DNA"/>
</dbReference>
<evidence type="ECO:0000256" key="2">
    <source>
        <dbReference type="SAM" id="MobiDB-lite"/>
    </source>
</evidence>
<name>A0AAW1QZ85_9CHLO</name>
<keyword evidence="1" id="KW-0175">Coiled coil</keyword>
<dbReference type="Proteomes" id="UP001438707">
    <property type="component" value="Unassembled WGS sequence"/>
</dbReference>
<feature type="coiled-coil region" evidence="1">
    <location>
        <begin position="231"/>
        <end position="258"/>
    </location>
</feature>
<dbReference type="AlphaFoldDB" id="A0AAW1QZ85"/>
<comment type="caution">
    <text evidence="3">The sequence shown here is derived from an EMBL/GenBank/DDBJ whole genome shotgun (WGS) entry which is preliminary data.</text>
</comment>
<sequence length="966" mass="105397">MAAAEPCFSSSPRVPPPTSHGAPVTSHGTEIEAAGLLGAERQALALQRKAFEEHNKESGEVWFPTNPRWSYGKSKGGLHTTKVSLPEPVANNQHEQTEGTELQLPHDVIMQQARRSVFHAGSGKDPLRHSRSGTQAVTSRLGRLAPQAYSEEASPHEDSLEDAPIIFIPETIPAGFPASNNATPEHLEEHANVGESEGADEVSSVWRDDRDAADVDHEDATQLSQELRLMEEHYEAELHTQRREKAELRLQVEGLQMAAFTSQTQMSALQKKHATHLKAARAELMIKHEVEMAQIRDKLDAQAQAELKKAVVTDKDKRIADLVQELEIEKVVRRYIAKDEKQKQDARIAEMQAEACNWPQAVKLRLTALGMPPLSRVGAAETGTPMDELAKELRRKAFRADKLLPGASITIAEGSEPGIPLPPGARRRRATIQVPPANTDSEHVDLSPGVSRMPTLRSAISRGPTLGSFPADLSRMASDFGKDSPEGHTWGSKTFEGSRPTTADALSPQAISFGLLDGPSQDMLRSMARRMSAPSALGPQPSLPTEAPRAAVRKASLAEPVIDAQMASTIALQYLASQASSTAAVDLPGPVQTASVGEEARGATLQLQPALRPQSRGDEVWKERYEAEHAKAEVACRRLKESQESRWEDKKQYAHSLAALEFRIGNLEACHAHRDAELDRRMHATVHWAIRIISSMPGSAIEKHPQAVYKQQWSRAPSEALPADGQETHRAKLGMCSVLIQQLAAQEATFSAQGQKAQSTTKAIPKSRPMTSLERPRQDANGAAPKSGHTGGKAVSASRRTLALAEEILRLRAIAVDLQGQLIEQTFTSNQLQLQLSEAEQQGKWQAQQGAGMEHALALARSDLLFAQERIKTMGGSMVFRSVHQADTAQIAYLRDELKRAQRSAAWQANAHQALMAGREARVQALENRVQALLQEMKAYRIGFANLQQSTTSEASPSAPASASLE</sequence>
<evidence type="ECO:0000313" key="3">
    <source>
        <dbReference type="EMBL" id="KAK9826581.1"/>
    </source>
</evidence>
<evidence type="ECO:0000256" key="1">
    <source>
        <dbReference type="SAM" id="Coils"/>
    </source>
</evidence>
<protein>
    <submittedName>
        <fullName evidence="3">Uncharacterized protein</fullName>
    </submittedName>
</protein>
<feature type="region of interest" description="Disordered" evidence="2">
    <location>
        <begin position="1"/>
        <end position="36"/>
    </location>
</feature>
<evidence type="ECO:0000313" key="4">
    <source>
        <dbReference type="Proteomes" id="UP001438707"/>
    </source>
</evidence>
<feature type="compositionally biased region" description="Basic and acidic residues" evidence="2">
    <location>
        <begin position="206"/>
        <end position="216"/>
    </location>
</feature>